<feature type="compositionally biased region" description="Basic residues" evidence="1">
    <location>
        <begin position="270"/>
        <end position="281"/>
    </location>
</feature>
<proteinExistence type="predicted"/>
<feature type="region of interest" description="Disordered" evidence="1">
    <location>
        <begin position="255"/>
        <end position="317"/>
    </location>
</feature>
<sequence>MEDDSVLADVMRQVMEMVAGAGPRGIQLSVLPRLLLTRNIEHSSPELRGMFSRVGDRIMALARESSGNYPIAVVNNSVLVDPKHFHAAQSHYGNRSGTALSPSALFAPSAQSDGESELSSSCDDASLIMSCSSEGEAVNAGSVTAPSSKLLLPKAPLPRGPPRKKQRTLDIVRGAVSIKRVIRKKRRVRKKAVDGLKATASTKGSRTESSAAGENGSAVPAHLSRKRRLPQTDDLFNIFLPGEFLFVPHAPTVKPEPQAAQAHSPGRSPVARKKRKVKPTPKRPVAIMSSSSERSTSGDGSPGLGSSSDSSSSSSSADFEPLAVAPVAKDEAKDAFLWLDDDNSTVAPAGGRSIREATQQRSSHGSSMVLRIYKPHALFSGSVRENVRARPGVAKPEEARELADHLHFLMHRHFGARYCAPPQGRPACSVPDDPYDATVVRGGLFLRRARSLRRSARGGPPDCSHIHNVTFGDTDSDSDSEGLHTLAAINNGSDNRLAVRGAAVDSADAAPSYVSLSRLYANLQAAPGTAAYPPRARPTHSAPRAPSTFARLSGASPTRAPSTVPQLPRTTRIHANNPRHSGGQDDDISGSRRNARLKIHHREASLRARW</sequence>
<feature type="region of interest" description="Disordered" evidence="1">
    <location>
        <begin position="187"/>
        <end position="226"/>
    </location>
</feature>
<dbReference type="AlphaFoldDB" id="A0A0L0D7V3"/>
<gene>
    <name evidence="2" type="ORF">AMSG_04515</name>
</gene>
<dbReference type="GeneID" id="25564054"/>
<protein>
    <submittedName>
        <fullName evidence="2">Uncharacterized protein</fullName>
    </submittedName>
</protein>
<dbReference type="EMBL" id="GL349450">
    <property type="protein sequence ID" value="KNC48285.1"/>
    <property type="molecule type" value="Genomic_DNA"/>
</dbReference>
<feature type="compositionally biased region" description="Low complexity" evidence="1">
    <location>
        <begin position="283"/>
        <end position="316"/>
    </location>
</feature>
<feature type="compositionally biased region" description="Polar residues" evidence="1">
    <location>
        <begin position="356"/>
        <end position="366"/>
    </location>
</feature>
<accession>A0A0L0D7V3</accession>
<dbReference type="Proteomes" id="UP000054408">
    <property type="component" value="Unassembled WGS sequence"/>
</dbReference>
<keyword evidence="3" id="KW-1185">Reference proteome</keyword>
<feature type="region of interest" description="Disordered" evidence="1">
    <location>
        <begin position="347"/>
        <end position="366"/>
    </location>
</feature>
<feature type="compositionally biased region" description="Polar residues" evidence="1">
    <location>
        <begin position="199"/>
        <end position="212"/>
    </location>
</feature>
<feature type="compositionally biased region" description="Polar residues" evidence="1">
    <location>
        <begin position="555"/>
        <end position="569"/>
    </location>
</feature>
<evidence type="ECO:0000313" key="2">
    <source>
        <dbReference type="EMBL" id="KNC48285.1"/>
    </source>
</evidence>
<dbReference type="RefSeq" id="XP_013758852.1">
    <property type="nucleotide sequence ID" value="XM_013903398.1"/>
</dbReference>
<organism evidence="2 3">
    <name type="scientific">Thecamonas trahens ATCC 50062</name>
    <dbReference type="NCBI Taxonomy" id="461836"/>
    <lineage>
        <taxon>Eukaryota</taxon>
        <taxon>Apusozoa</taxon>
        <taxon>Apusomonadida</taxon>
        <taxon>Apusomonadidae</taxon>
        <taxon>Thecamonas</taxon>
    </lineage>
</organism>
<evidence type="ECO:0000313" key="3">
    <source>
        <dbReference type="Proteomes" id="UP000054408"/>
    </source>
</evidence>
<evidence type="ECO:0000256" key="1">
    <source>
        <dbReference type="SAM" id="MobiDB-lite"/>
    </source>
</evidence>
<feature type="region of interest" description="Disordered" evidence="1">
    <location>
        <begin position="529"/>
        <end position="610"/>
    </location>
</feature>
<name>A0A0L0D7V3_THETB</name>
<reference evidence="2 3" key="1">
    <citation type="submission" date="2010-05" db="EMBL/GenBank/DDBJ databases">
        <title>The Genome Sequence of Thecamonas trahens ATCC 50062.</title>
        <authorList>
            <consortium name="The Broad Institute Genome Sequencing Platform"/>
            <person name="Russ C."/>
            <person name="Cuomo C."/>
            <person name="Shea T."/>
            <person name="Young S.K."/>
            <person name="Zeng Q."/>
            <person name="Koehrsen M."/>
            <person name="Haas B."/>
            <person name="Borodovsky M."/>
            <person name="Guigo R."/>
            <person name="Alvarado L."/>
            <person name="Berlin A."/>
            <person name="Bochicchio J."/>
            <person name="Borenstein D."/>
            <person name="Chapman S."/>
            <person name="Chen Z."/>
            <person name="Freedman E."/>
            <person name="Gellesch M."/>
            <person name="Goldberg J."/>
            <person name="Griggs A."/>
            <person name="Gujja S."/>
            <person name="Heilman E."/>
            <person name="Heiman D."/>
            <person name="Hepburn T."/>
            <person name="Howarth C."/>
            <person name="Jen D."/>
            <person name="Larson L."/>
            <person name="Mehta T."/>
            <person name="Park D."/>
            <person name="Pearson M."/>
            <person name="Roberts A."/>
            <person name="Saif S."/>
            <person name="Shenoy N."/>
            <person name="Sisk P."/>
            <person name="Stolte C."/>
            <person name="Sykes S."/>
            <person name="Thomson T."/>
            <person name="Walk T."/>
            <person name="White J."/>
            <person name="Yandava C."/>
            <person name="Burger G."/>
            <person name="Gray M.W."/>
            <person name="Holland P.W.H."/>
            <person name="King N."/>
            <person name="Lang F.B.F."/>
            <person name="Roger A.J."/>
            <person name="Ruiz-Trillo I."/>
            <person name="Lander E."/>
            <person name="Nusbaum C."/>
        </authorList>
    </citation>
    <scope>NUCLEOTIDE SEQUENCE [LARGE SCALE GENOMIC DNA]</scope>
    <source>
        <strain evidence="2 3">ATCC 50062</strain>
    </source>
</reference>